<feature type="transmembrane region" description="Helical" evidence="6">
    <location>
        <begin position="188"/>
        <end position="210"/>
    </location>
</feature>
<dbReference type="GO" id="GO:0005886">
    <property type="term" value="C:plasma membrane"/>
    <property type="evidence" value="ECO:0007669"/>
    <property type="project" value="UniProtKB-SubCell"/>
</dbReference>
<evidence type="ECO:0000256" key="5">
    <source>
        <dbReference type="ARBA" id="ARBA00023136"/>
    </source>
</evidence>
<organism evidence="8 9">
    <name type="scientific">Paenibacillus whitsoniae</name>
    <dbReference type="NCBI Taxonomy" id="2496558"/>
    <lineage>
        <taxon>Bacteria</taxon>
        <taxon>Bacillati</taxon>
        <taxon>Bacillota</taxon>
        <taxon>Bacilli</taxon>
        <taxon>Bacillales</taxon>
        <taxon>Paenibacillaceae</taxon>
        <taxon>Paenibacillus</taxon>
    </lineage>
</organism>
<evidence type="ECO:0000259" key="7">
    <source>
        <dbReference type="PROSITE" id="PS50928"/>
    </source>
</evidence>
<dbReference type="PANTHER" id="PTHR43496">
    <property type="entry name" value="PROTEIN LPLB"/>
    <property type="match status" value="1"/>
</dbReference>
<dbReference type="Pfam" id="PF00528">
    <property type="entry name" value="BPD_transp_1"/>
    <property type="match status" value="1"/>
</dbReference>
<evidence type="ECO:0000256" key="3">
    <source>
        <dbReference type="ARBA" id="ARBA00022692"/>
    </source>
</evidence>
<dbReference type="CDD" id="cd06261">
    <property type="entry name" value="TM_PBP2"/>
    <property type="match status" value="1"/>
</dbReference>
<evidence type="ECO:0000256" key="1">
    <source>
        <dbReference type="ARBA" id="ARBA00004141"/>
    </source>
</evidence>
<keyword evidence="3 6" id="KW-0812">Transmembrane</keyword>
<dbReference type="AlphaFoldDB" id="A0A430JCQ6"/>
<keyword evidence="4 6" id="KW-1133">Transmembrane helix</keyword>
<evidence type="ECO:0000256" key="4">
    <source>
        <dbReference type="ARBA" id="ARBA00022989"/>
    </source>
</evidence>
<dbReference type="PANTHER" id="PTHR43496:SF1">
    <property type="entry name" value="POLYGALACTURONAN_RHAMNOGALACTURONAN TRANSPORT SYSTEM PERMEASE PROTEIN YTEP"/>
    <property type="match status" value="1"/>
</dbReference>
<comment type="similarity">
    <text evidence="6">Belongs to the binding-protein-dependent transport system permease family.</text>
</comment>
<proteinExistence type="inferred from homology"/>
<dbReference type="Gene3D" id="1.10.3720.10">
    <property type="entry name" value="MetI-like"/>
    <property type="match status" value="1"/>
</dbReference>
<dbReference type="InterPro" id="IPR000515">
    <property type="entry name" value="MetI-like"/>
</dbReference>
<evidence type="ECO:0000256" key="6">
    <source>
        <dbReference type="RuleBase" id="RU363032"/>
    </source>
</evidence>
<keyword evidence="9" id="KW-1185">Reference proteome</keyword>
<dbReference type="GO" id="GO:0055085">
    <property type="term" value="P:transmembrane transport"/>
    <property type="evidence" value="ECO:0007669"/>
    <property type="project" value="InterPro"/>
</dbReference>
<feature type="transmembrane region" description="Helical" evidence="6">
    <location>
        <begin position="101"/>
        <end position="122"/>
    </location>
</feature>
<dbReference type="OrthoDB" id="9785836at2"/>
<name>A0A430JCQ6_9BACL</name>
<dbReference type="EMBL" id="RXHU01000043">
    <property type="protein sequence ID" value="RTE08759.1"/>
    <property type="molecule type" value="Genomic_DNA"/>
</dbReference>
<dbReference type="SUPFAM" id="SSF161098">
    <property type="entry name" value="MetI-like"/>
    <property type="match status" value="1"/>
</dbReference>
<evidence type="ECO:0000313" key="9">
    <source>
        <dbReference type="Proteomes" id="UP000276128"/>
    </source>
</evidence>
<feature type="transmembrane region" description="Helical" evidence="6">
    <location>
        <begin position="37"/>
        <end position="61"/>
    </location>
</feature>
<accession>A0A430JCQ6</accession>
<evidence type="ECO:0000313" key="8">
    <source>
        <dbReference type="EMBL" id="RTE08759.1"/>
    </source>
</evidence>
<keyword evidence="2 6" id="KW-0813">Transport</keyword>
<protein>
    <submittedName>
        <fullName evidence="8">Sugar ABC transporter permease</fullName>
    </submittedName>
</protein>
<dbReference type="PROSITE" id="PS50928">
    <property type="entry name" value="ABC_TM1"/>
    <property type="match status" value="1"/>
</dbReference>
<comment type="caution">
    <text evidence="8">The sequence shown here is derived from an EMBL/GenBank/DDBJ whole genome shotgun (WGS) entry which is preliminary data.</text>
</comment>
<reference evidence="8 9" key="1">
    <citation type="submission" date="2018-12" db="EMBL/GenBank/DDBJ databases">
        <title>Bacillus ochoae sp. nov., Paenibacillus whitsoniae sp. nov., Paenibacillus spiritus sp. nov. Isolated from the Mars Exploration Rover during spacecraft assembly.</title>
        <authorList>
            <person name="Seuylemezian A."/>
            <person name="Vaishampayan P."/>
        </authorList>
    </citation>
    <scope>NUCLEOTIDE SEQUENCE [LARGE SCALE GENOMIC DNA]</scope>
    <source>
        <strain evidence="8 9">MER 54</strain>
    </source>
</reference>
<evidence type="ECO:0000256" key="2">
    <source>
        <dbReference type="ARBA" id="ARBA00022448"/>
    </source>
</evidence>
<dbReference type="Proteomes" id="UP000276128">
    <property type="component" value="Unassembled WGS sequence"/>
</dbReference>
<gene>
    <name evidence="8" type="ORF">EJQ19_15960</name>
</gene>
<comment type="subcellular location">
    <subcellularLocation>
        <location evidence="6">Cell membrane</location>
        <topology evidence="6">Multi-pass membrane protein</topology>
    </subcellularLocation>
    <subcellularLocation>
        <location evidence="1">Membrane</location>
        <topology evidence="1">Multi-pass membrane protein</topology>
    </subcellularLocation>
</comment>
<keyword evidence="5 6" id="KW-0472">Membrane</keyword>
<feature type="transmembrane region" description="Helical" evidence="6">
    <location>
        <begin position="291"/>
        <end position="311"/>
    </location>
</feature>
<sequence>MFVHSSDGILKIRGGSKVIVKSARTKNALRYLDRKKYLYILLIPCIVYFFIFNYIPMYGIIIAFKDFNFAKGIIHSPWVGLEHFRYMFGLSDFYQVFWNSFYLGLLRLVFTFPFPILLALFLNEIRQVMYQRLTQTIIYLPHFISWVVIGGILVNFLSPSWGIVNIFLKQLGIEPVFFLANPDYFRPIVVLSSIWKEAGWGSIIFLAAITGINAELYEAASIDGASRLQRIWYVTLPGIKSTIMVLFILRLGHIMGNGFEQIFVLQNPMNLSVSEVFETYSYRVGLLGSRFSFGTTVGLFTSVIGMIFLILGDRLAKLMKEDGIW</sequence>
<dbReference type="InterPro" id="IPR035906">
    <property type="entry name" value="MetI-like_sf"/>
</dbReference>
<feature type="transmembrane region" description="Helical" evidence="6">
    <location>
        <begin position="231"/>
        <end position="249"/>
    </location>
</feature>
<feature type="domain" description="ABC transmembrane type-1" evidence="7">
    <location>
        <begin position="97"/>
        <end position="312"/>
    </location>
</feature>
<feature type="transmembrane region" description="Helical" evidence="6">
    <location>
        <begin position="143"/>
        <end position="168"/>
    </location>
</feature>